<dbReference type="Proteomes" id="UP000886780">
    <property type="component" value="Unassembled WGS sequence"/>
</dbReference>
<dbReference type="AlphaFoldDB" id="A0A9D2AX94"/>
<reference evidence="2" key="2">
    <citation type="submission" date="2021-04" db="EMBL/GenBank/DDBJ databases">
        <authorList>
            <person name="Gilroy R."/>
        </authorList>
    </citation>
    <scope>NUCLEOTIDE SEQUENCE</scope>
    <source>
        <strain evidence="2">ChiGjej4B4-12881</strain>
    </source>
</reference>
<protein>
    <submittedName>
        <fullName evidence="2">Uncharacterized protein</fullName>
    </submittedName>
</protein>
<dbReference type="EMBL" id="DXEU01000198">
    <property type="protein sequence ID" value="HIX53288.1"/>
    <property type="molecule type" value="Genomic_DNA"/>
</dbReference>
<keyword evidence="1" id="KW-0812">Transmembrane</keyword>
<organism evidence="2 3">
    <name type="scientific">Candidatus Lachnoclostridium stercoripullorum</name>
    <dbReference type="NCBI Taxonomy" id="2838635"/>
    <lineage>
        <taxon>Bacteria</taxon>
        <taxon>Bacillati</taxon>
        <taxon>Bacillota</taxon>
        <taxon>Clostridia</taxon>
        <taxon>Lachnospirales</taxon>
        <taxon>Lachnospiraceae</taxon>
    </lineage>
</organism>
<keyword evidence="1" id="KW-0472">Membrane</keyword>
<evidence type="ECO:0000313" key="2">
    <source>
        <dbReference type="EMBL" id="HIX53288.1"/>
    </source>
</evidence>
<reference evidence="2" key="1">
    <citation type="journal article" date="2021" name="PeerJ">
        <title>Extensive microbial diversity within the chicken gut microbiome revealed by metagenomics and culture.</title>
        <authorList>
            <person name="Gilroy R."/>
            <person name="Ravi A."/>
            <person name="Getino M."/>
            <person name="Pursley I."/>
            <person name="Horton D.L."/>
            <person name="Alikhan N.F."/>
            <person name="Baker D."/>
            <person name="Gharbi K."/>
            <person name="Hall N."/>
            <person name="Watson M."/>
            <person name="Adriaenssens E.M."/>
            <person name="Foster-Nyarko E."/>
            <person name="Jarju S."/>
            <person name="Secka A."/>
            <person name="Antonio M."/>
            <person name="Oren A."/>
            <person name="Chaudhuri R.R."/>
            <person name="La Ragione R."/>
            <person name="Hildebrand F."/>
            <person name="Pallen M.J."/>
        </authorList>
    </citation>
    <scope>NUCLEOTIDE SEQUENCE</scope>
    <source>
        <strain evidence="2">ChiGjej4B4-12881</strain>
    </source>
</reference>
<accession>A0A9D2AX94</accession>
<gene>
    <name evidence="2" type="ORF">IAA28_10870</name>
</gene>
<comment type="caution">
    <text evidence="2">The sequence shown here is derived from an EMBL/GenBank/DDBJ whole genome shotgun (WGS) entry which is preliminary data.</text>
</comment>
<proteinExistence type="predicted"/>
<name>A0A9D2AX94_9FIRM</name>
<feature type="transmembrane region" description="Helical" evidence="1">
    <location>
        <begin position="37"/>
        <end position="58"/>
    </location>
</feature>
<sequence>MYFKNGLREYLITAGICGGGFGLFMCIYFVLVSGPVGILTGIVSGVLFGALFTGFCAVQSRQFEKSAEALRGKAAEEKAIICQGAATQQKGAKGIVGWMFLTSGALEFYRRRVDFGVGDGKFTIFRDDIVGVEAKANRLMVRTENQVYTFAVSRAGLWKKALMGEDFAEEYRKSMEKEAAFLEKFSSKGDKKKLILAGGGGAAVLIILLVALVLLRQTPFEKARDCVLDITGTVESSDGYFTVDTNYMDIPSDKDASDYTREELVWKMANPDEQSEALEAIRKVNEILSFNDSLYSKMMKTTALMGRQEEETKKYRVSWTYHPDRGLEVTYEEK</sequence>
<evidence type="ECO:0000256" key="1">
    <source>
        <dbReference type="SAM" id="Phobius"/>
    </source>
</evidence>
<keyword evidence="1" id="KW-1133">Transmembrane helix</keyword>
<feature type="transmembrane region" description="Helical" evidence="1">
    <location>
        <begin position="12"/>
        <end position="31"/>
    </location>
</feature>
<feature type="transmembrane region" description="Helical" evidence="1">
    <location>
        <begin position="194"/>
        <end position="215"/>
    </location>
</feature>
<evidence type="ECO:0000313" key="3">
    <source>
        <dbReference type="Proteomes" id="UP000886780"/>
    </source>
</evidence>